<dbReference type="EC" id="4.98.1.1" evidence="7 8"/>
<feature type="binding site" evidence="7">
    <location>
        <position position="284"/>
    </location>
    <ligand>
        <name>Fe(2+)</name>
        <dbReference type="ChEBI" id="CHEBI:29033"/>
    </ligand>
</feature>
<dbReference type="Proteomes" id="UP001501588">
    <property type="component" value="Unassembled WGS sequence"/>
</dbReference>
<evidence type="ECO:0000256" key="3">
    <source>
        <dbReference type="ARBA" id="ARBA00023133"/>
    </source>
</evidence>
<feature type="compositionally biased region" description="Basic and acidic residues" evidence="9">
    <location>
        <begin position="349"/>
        <end position="362"/>
    </location>
</feature>
<dbReference type="InterPro" id="IPR019772">
    <property type="entry name" value="Ferrochelatase_AS"/>
</dbReference>
<evidence type="ECO:0000256" key="6">
    <source>
        <dbReference type="ARBA" id="ARBA00024536"/>
    </source>
</evidence>
<keyword evidence="7" id="KW-0479">Metal-binding</keyword>
<dbReference type="SUPFAM" id="SSF53800">
    <property type="entry name" value="Chelatase"/>
    <property type="match status" value="1"/>
</dbReference>
<dbReference type="InterPro" id="IPR033659">
    <property type="entry name" value="Ferrochelatase_N"/>
</dbReference>
<evidence type="ECO:0000256" key="7">
    <source>
        <dbReference type="HAMAP-Rule" id="MF_00323"/>
    </source>
</evidence>
<dbReference type="InterPro" id="IPR033644">
    <property type="entry name" value="Ferrochelatase_C"/>
</dbReference>
<accession>A0ABN1FVM5</accession>
<evidence type="ECO:0000256" key="1">
    <source>
        <dbReference type="ARBA" id="ARBA00007718"/>
    </source>
</evidence>
<keyword evidence="4 7" id="KW-0456">Lyase</keyword>
<dbReference type="HAMAP" id="MF_00323">
    <property type="entry name" value="Ferrochelatase"/>
    <property type="match status" value="1"/>
</dbReference>
<protein>
    <recommendedName>
        <fullName evidence="7 8">Ferrochelatase</fullName>
        <ecNumber evidence="7 8">4.98.1.1</ecNumber>
    </recommendedName>
    <alternativeName>
        <fullName evidence="7">Heme synthase</fullName>
    </alternativeName>
    <alternativeName>
        <fullName evidence="7">Protoheme ferro-lyase</fullName>
    </alternativeName>
</protein>
<dbReference type="Gene3D" id="3.40.50.1400">
    <property type="match status" value="2"/>
</dbReference>
<organism evidence="10 11">
    <name type="scientific">Craurococcus roseus</name>
    <dbReference type="NCBI Taxonomy" id="77585"/>
    <lineage>
        <taxon>Bacteria</taxon>
        <taxon>Pseudomonadati</taxon>
        <taxon>Pseudomonadota</taxon>
        <taxon>Alphaproteobacteria</taxon>
        <taxon>Acetobacterales</taxon>
        <taxon>Acetobacteraceae</taxon>
        <taxon>Craurococcus</taxon>
    </lineage>
</organism>
<dbReference type="PANTHER" id="PTHR11108:SF1">
    <property type="entry name" value="FERROCHELATASE, MITOCHONDRIAL"/>
    <property type="match status" value="1"/>
</dbReference>
<evidence type="ECO:0000256" key="9">
    <source>
        <dbReference type="SAM" id="MobiDB-lite"/>
    </source>
</evidence>
<comment type="similarity">
    <text evidence="1 7 8">Belongs to the ferrochelatase family.</text>
</comment>
<keyword evidence="3 7" id="KW-0350">Heme biosynthesis</keyword>
<name>A0ABN1FVM5_9PROT</name>
<evidence type="ECO:0000256" key="5">
    <source>
        <dbReference type="ARBA" id="ARBA00023244"/>
    </source>
</evidence>
<gene>
    <name evidence="7 10" type="primary">hemH</name>
    <name evidence="10" type="ORF">GCM10009416_40990</name>
</gene>
<feature type="binding site" evidence="7">
    <location>
        <position position="204"/>
    </location>
    <ligand>
        <name>Fe(2+)</name>
        <dbReference type="ChEBI" id="CHEBI:29033"/>
    </ligand>
</feature>
<keyword evidence="11" id="KW-1185">Reference proteome</keyword>
<sequence>MDIMRRVAVVLFNLGGPDSPEAVRPFLENLFTDPAILRVPGFVRPWLGRFIAARRTKAASENYAILGGRSPLLELTEEQGRALEAALNAGTGAADEEHRCFVAMRYWHPFSEEAARAVRDWGATEVVLLPLYPQFSTTTTGSSMVAWDEAARAVGLRLPTTTVCCWHSDEGFAAATAALVREARDKALAELPAGAGLRVLFSAHGLPESIVKRGDPYQWQVERTVASVVEALGVEGLDHQVCYQSRVTPQRWIGPSTEEALETAAEDKVAVLVCPIAFVSEHSETLVELDVEYREAAHKLGVPGYFRVPTQNSDADFIASLAALVRRARGSGRELCSFAGARQCPKAHGDCPHAKVRGDGRRPPAALGGKAGTPAAKVREAA</sequence>
<dbReference type="NCBIfam" id="TIGR00109">
    <property type="entry name" value="hemH"/>
    <property type="match status" value="1"/>
</dbReference>
<comment type="catalytic activity">
    <reaction evidence="7 8">
        <text>heme b + 2 H(+) = protoporphyrin IX + Fe(2+)</text>
        <dbReference type="Rhea" id="RHEA:22584"/>
        <dbReference type="ChEBI" id="CHEBI:15378"/>
        <dbReference type="ChEBI" id="CHEBI:29033"/>
        <dbReference type="ChEBI" id="CHEBI:57306"/>
        <dbReference type="ChEBI" id="CHEBI:60344"/>
        <dbReference type="EC" id="4.98.1.1"/>
    </reaction>
</comment>
<evidence type="ECO:0000313" key="10">
    <source>
        <dbReference type="EMBL" id="GAA0598637.1"/>
    </source>
</evidence>
<dbReference type="CDD" id="cd00419">
    <property type="entry name" value="Ferrochelatase_C"/>
    <property type="match status" value="1"/>
</dbReference>
<evidence type="ECO:0000256" key="8">
    <source>
        <dbReference type="RuleBase" id="RU000607"/>
    </source>
</evidence>
<comment type="function">
    <text evidence="7 8">Catalyzes the ferrous insertion into protoporphyrin IX.</text>
</comment>
<evidence type="ECO:0000256" key="2">
    <source>
        <dbReference type="ARBA" id="ARBA00023004"/>
    </source>
</evidence>
<dbReference type="PANTHER" id="PTHR11108">
    <property type="entry name" value="FERROCHELATASE"/>
    <property type="match status" value="1"/>
</dbReference>
<reference evidence="10 11" key="1">
    <citation type="journal article" date="2019" name="Int. J. Syst. Evol. Microbiol.">
        <title>The Global Catalogue of Microorganisms (GCM) 10K type strain sequencing project: providing services to taxonomists for standard genome sequencing and annotation.</title>
        <authorList>
            <consortium name="The Broad Institute Genomics Platform"/>
            <consortium name="The Broad Institute Genome Sequencing Center for Infectious Disease"/>
            <person name="Wu L."/>
            <person name="Ma J."/>
        </authorList>
    </citation>
    <scope>NUCLEOTIDE SEQUENCE [LARGE SCALE GENOMIC DNA]</scope>
    <source>
        <strain evidence="10 11">JCM 9933</strain>
    </source>
</reference>
<evidence type="ECO:0000313" key="11">
    <source>
        <dbReference type="Proteomes" id="UP001501588"/>
    </source>
</evidence>
<keyword evidence="5 7" id="KW-0627">Porphyrin biosynthesis</keyword>
<dbReference type="Pfam" id="PF00762">
    <property type="entry name" value="Ferrochelatase"/>
    <property type="match status" value="1"/>
</dbReference>
<dbReference type="EMBL" id="BAAAFZ010000068">
    <property type="protein sequence ID" value="GAA0598637.1"/>
    <property type="molecule type" value="Genomic_DNA"/>
</dbReference>
<comment type="catalytic activity">
    <reaction evidence="6">
        <text>Fe-coproporphyrin III + 2 H(+) = coproporphyrin III + Fe(2+)</text>
        <dbReference type="Rhea" id="RHEA:49572"/>
        <dbReference type="ChEBI" id="CHEBI:15378"/>
        <dbReference type="ChEBI" id="CHEBI:29033"/>
        <dbReference type="ChEBI" id="CHEBI:68438"/>
        <dbReference type="ChEBI" id="CHEBI:131725"/>
        <dbReference type="EC" id="4.99.1.9"/>
    </reaction>
    <physiologicalReaction direction="right-to-left" evidence="6">
        <dbReference type="Rhea" id="RHEA:49574"/>
    </physiologicalReaction>
</comment>
<feature type="region of interest" description="Disordered" evidence="9">
    <location>
        <begin position="349"/>
        <end position="382"/>
    </location>
</feature>
<keyword evidence="7 8" id="KW-0963">Cytoplasm</keyword>
<proteinExistence type="inferred from homology"/>
<dbReference type="InterPro" id="IPR001015">
    <property type="entry name" value="Ferrochelatase"/>
</dbReference>
<comment type="subcellular location">
    <subcellularLocation>
        <location evidence="7 8">Cytoplasm</location>
    </subcellularLocation>
</comment>
<evidence type="ECO:0000256" key="4">
    <source>
        <dbReference type="ARBA" id="ARBA00023239"/>
    </source>
</evidence>
<keyword evidence="2 7" id="KW-0408">Iron</keyword>
<comment type="caution">
    <text evidence="10">The sequence shown here is derived from an EMBL/GenBank/DDBJ whole genome shotgun (WGS) entry which is preliminary data.</text>
</comment>
<dbReference type="PROSITE" id="PS00534">
    <property type="entry name" value="FERROCHELATASE"/>
    <property type="match status" value="1"/>
</dbReference>
<dbReference type="CDD" id="cd03411">
    <property type="entry name" value="Ferrochelatase_N"/>
    <property type="match status" value="1"/>
</dbReference>
<comment type="pathway">
    <text evidence="7 8">Porphyrin-containing compound metabolism; protoheme biosynthesis; protoheme from protoporphyrin-IX: step 1/1.</text>
</comment>